<evidence type="ECO:0000259" key="2">
    <source>
        <dbReference type="Pfam" id="PF09851"/>
    </source>
</evidence>
<dbReference type="EMBL" id="BLQM01000292">
    <property type="protein sequence ID" value="GMH80975.1"/>
    <property type="molecule type" value="Genomic_DNA"/>
</dbReference>
<sequence>MCQHIVTKEFVCNVAIYQNKFEGQEIELIRMKATQGYDPRKACIASDITSAASIGAFLVQGGEEEQNEERSDEGVPQSLLACVALAASTYLHPELTSSLRSSARLVFVCFFFTFWNFIIFQMPWCIANLYTWPLALFCASVGTYKSYANFKTSGLEGAICNKNHGDQGGPPSMIEADVTIPAANAYVKAYPNAPANIPGLSHSHNDWGFSSSMRSIGKHTMGDKATAYFTPTAHPTNQFEEPLEARIVKLAELRDKGILSEAEFAQAKMKLLTSI</sequence>
<gene>
    <name evidence="3" type="ORF">TL16_g08779</name>
</gene>
<name>A0A9W7EKA2_9STRA</name>
<comment type="caution">
    <text evidence="3">The sequence shown here is derived from an EMBL/GenBank/DDBJ whole genome shotgun (WGS) entry which is preliminary data.</text>
</comment>
<evidence type="ECO:0000313" key="3">
    <source>
        <dbReference type="EMBL" id="GMH80975.1"/>
    </source>
</evidence>
<dbReference type="InterPro" id="IPR018649">
    <property type="entry name" value="SHOCT"/>
</dbReference>
<dbReference type="AlphaFoldDB" id="A0A9W7EKA2"/>
<organism evidence="3 4">
    <name type="scientific">Triparma laevis f. inornata</name>
    <dbReference type="NCBI Taxonomy" id="1714386"/>
    <lineage>
        <taxon>Eukaryota</taxon>
        <taxon>Sar</taxon>
        <taxon>Stramenopiles</taxon>
        <taxon>Ochrophyta</taxon>
        <taxon>Bolidophyceae</taxon>
        <taxon>Parmales</taxon>
        <taxon>Triparmaceae</taxon>
        <taxon>Triparma</taxon>
    </lineage>
</organism>
<keyword evidence="1" id="KW-1133">Transmembrane helix</keyword>
<protein>
    <recommendedName>
        <fullName evidence="2">SHOCT domain-containing protein</fullName>
    </recommendedName>
</protein>
<accession>A0A9W7EKA2</accession>
<keyword evidence="1" id="KW-0812">Transmembrane</keyword>
<reference evidence="4" key="1">
    <citation type="journal article" date="2023" name="Commun. Biol.">
        <title>Genome analysis of Parmales, the sister group of diatoms, reveals the evolutionary specialization of diatoms from phago-mixotrophs to photoautotrophs.</title>
        <authorList>
            <person name="Ban H."/>
            <person name="Sato S."/>
            <person name="Yoshikawa S."/>
            <person name="Yamada K."/>
            <person name="Nakamura Y."/>
            <person name="Ichinomiya M."/>
            <person name="Sato N."/>
            <person name="Blanc-Mathieu R."/>
            <person name="Endo H."/>
            <person name="Kuwata A."/>
            <person name="Ogata H."/>
        </authorList>
    </citation>
    <scope>NUCLEOTIDE SEQUENCE [LARGE SCALE GENOMIC DNA]</scope>
</reference>
<dbReference type="Proteomes" id="UP001162640">
    <property type="component" value="Unassembled WGS sequence"/>
</dbReference>
<evidence type="ECO:0000313" key="4">
    <source>
        <dbReference type="Proteomes" id="UP001162640"/>
    </source>
</evidence>
<keyword evidence="1" id="KW-0472">Membrane</keyword>
<evidence type="ECO:0000256" key="1">
    <source>
        <dbReference type="SAM" id="Phobius"/>
    </source>
</evidence>
<feature type="domain" description="SHOCT" evidence="2">
    <location>
        <begin position="246"/>
        <end position="272"/>
    </location>
</feature>
<proteinExistence type="predicted"/>
<dbReference type="Pfam" id="PF09851">
    <property type="entry name" value="SHOCT"/>
    <property type="match status" value="1"/>
</dbReference>
<feature type="transmembrane region" description="Helical" evidence="1">
    <location>
        <begin position="105"/>
        <end position="124"/>
    </location>
</feature>